<name>A0A1K1LUA3_9PSEU</name>
<protein>
    <submittedName>
        <fullName evidence="2">Uncharacterized protein</fullName>
    </submittedName>
</protein>
<gene>
    <name evidence="2" type="ORF">SAMN04489730_0209</name>
</gene>
<reference evidence="3" key="1">
    <citation type="submission" date="2016-11" db="EMBL/GenBank/DDBJ databases">
        <authorList>
            <person name="Varghese N."/>
            <person name="Submissions S."/>
        </authorList>
    </citation>
    <scope>NUCLEOTIDE SEQUENCE [LARGE SCALE GENOMIC DNA]</scope>
    <source>
        <strain evidence="3">DSM 44671</strain>
    </source>
</reference>
<dbReference type="EMBL" id="FPJG01000005">
    <property type="protein sequence ID" value="SFW14452.1"/>
    <property type="molecule type" value="Genomic_DNA"/>
</dbReference>
<evidence type="ECO:0000313" key="3">
    <source>
        <dbReference type="Proteomes" id="UP000182740"/>
    </source>
</evidence>
<evidence type="ECO:0000313" key="2">
    <source>
        <dbReference type="EMBL" id="SFW14452.1"/>
    </source>
</evidence>
<organism evidence="2 3">
    <name type="scientific">Amycolatopsis australiensis</name>
    <dbReference type="NCBI Taxonomy" id="546364"/>
    <lineage>
        <taxon>Bacteria</taxon>
        <taxon>Bacillati</taxon>
        <taxon>Actinomycetota</taxon>
        <taxon>Actinomycetes</taxon>
        <taxon>Pseudonocardiales</taxon>
        <taxon>Pseudonocardiaceae</taxon>
        <taxon>Amycolatopsis</taxon>
    </lineage>
</organism>
<feature type="compositionally biased region" description="Basic and acidic residues" evidence="1">
    <location>
        <begin position="35"/>
        <end position="67"/>
    </location>
</feature>
<dbReference type="RefSeq" id="WP_072474460.1">
    <property type="nucleotide sequence ID" value="NZ_FPJG01000005.1"/>
</dbReference>
<sequence>MTEWIVAPLLAADPTSRPVYRPEESDAAAAAKPEPAADDRRGADRREPHVDTDDDFGRGEDRRDSAA</sequence>
<accession>A0A1K1LUA3</accession>
<proteinExistence type="predicted"/>
<dbReference type="Proteomes" id="UP000182740">
    <property type="component" value="Unassembled WGS sequence"/>
</dbReference>
<feature type="region of interest" description="Disordered" evidence="1">
    <location>
        <begin position="13"/>
        <end position="67"/>
    </location>
</feature>
<evidence type="ECO:0000256" key="1">
    <source>
        <dbReference type="SAM" id="MobiDB-lite"/>
    </source>
</evidence>
<dbReference type="AlphaFoldDB" id="A0A1K1LUA3"/>
<keyword evidence="3" id="KW-1185">Reference proteome</keyword>
<dbReference type="STRING" id="546364.SAMN04489730_0209"/>